<dbReference type="Pfam" id="PF01373">
    <property type="entry name" value="Glyco_hydro_14"/>
    <property type="match status" value="2"/>
</dbReference>
<dbReference type="PANTHER" id="PTHR31352">
    <property type="entry name" value="BETA-AMYLASE 1, CHLOROPLASTIC"/>
    <property type="match status" value="1"/>
</dbReference>
<accession>A0A8S0R5Z5</accession>
<reference evidence="5 6" key="1">
    <citation type="submission" date="2019-12" db="EMBL/GenBank/DDBJ databases">
        <authorList>
            <person name="Alioto T."/>
            <person name="Alioto T."/>
            <person name="Gomez Garrido J."/>
        </authorList>
    </citation>
    <scope>NUCLEOTIDE SEQUENCE [LARGE SCALE GENOMIC DNA]</scope>
</reference>
<keyword evidence="3 4" id="KW-0624">Polysaccharide degradation</keyword>
<organism evidence="5 6">
    <name type="scientific">Olea europaea subsp. europaea</name>
    <dbReference type="NCBI Taxonomy" id="158383"/>
    <lineage>
        <taxon>Eukaryota</taxon>
        <taxon>Viridiplantae</taxon>
        <taxon>Streptophyta</taxon>
        <taxon>Embryophyta</taxon>
        <taxon>Tracheophyta</taxon>
        <taxon>Spermatophyta</taxon>
        <taxon>Magnoliopsida</taxon>
        <taxon>eudicotyledons</taxon>
        <taxon>Gunneridae</taxon>
        <taxon>Pentapetalae</taxon>
        <taxon>asterids</taxon>
        <taxon>lamiids</taxon>
        <taxon>Lamiales</taxon>
        <taxon>Oleaceae</taxon>
        <taxon>Oleeae</taxon>
        <taxon>Olea</taxon>
    </lineage>
</organism>
<evidence type="ECO:0000256" key="4">
    <source>
        <dbReference type="RuleBase" id="RU000509"/>
    </source>
</evidence>
<protein>
    <recommendedName>
        <fullName evidence="4">Beta-amylase</fullName>
        <ecNumber evidence="4">3.2.1.2</ecNumber>
    </recommendedName>
</protein>
<dbReference type="SUPFAM" id="SSF51445">
    <property type="entry name" value="(Trans)glycosidases"/>
    <property type="match status" value="1"/>
</dbReference>
<dbReference type="EMBL" id="CACTIH010002137">
    <property type="protein sequence ID" value="CAA2973980.1"/>
    <property type="molecule type" value="Genomic_DNA"/>
</dbReference>
<evidence type="ECO:0000256" key="2">
    <source>
        <dbReference type="ARBA" id="ARBA00023277"/>
    </source>
</evidence>
<dbReference type="Gene3D" id="3.20.20.80">
    <property type="entry name" value="Glycosidases"/>
    <property type="match status" value="2"/>
</dbReference>
<dbReference type="Proteomes" id="UP000594638">
    <property type="component" value="Unassembled WGS sequence"/>
</dbReference>
<comment type="similarity">
    <text evidence="1 4">Belongs to the glycosyl hydrolase 14 family.</text>
</comment>
<name>A0A8S0R5Z5_OLEEU</name>
<evidence type="ECO:0000256" key="1">
    <source>
        <dbReference type="ARBA" id="ARBA00005652"/>
    </source>
</evidence>
<dbReference type="GO" id="GO:0016161">
    <property type="term" value="F:beta-amylase activity"/>
    <property type="evidence" value="ECO:0007669"/>
    <property type="project" value="UniProtKB-EC"/>
</dbReference>
<comment type="caution">
    <text evidence="5">The sequence shown here is derived from an EMBL/GenBank/DDBJ whole genome shotgun (WGS) entry which is preliminary data.</text>
</comment>
<keyword evidence="2 4" id="KW-0119">Carbohydrate metabolism</keyword>
<dbReference type="AlphaFoldDB" id="A0A8S0R5Z5"/>
<evidence type="ECO:0000256" key="3">
    <source>
        <dbReference type="ARBA" id="ARBA00023326"/>
    </source>
</evidence>
<comment type="catalytic activity">
    <reaction evidence="4">
        <text>Hydrolysis of (1-&gt;4)-alpha-D-glucosidic linkages in polysaccharides so as to remove successive maltose units from the non-reducing ends of the chains.</text>
        <dbReference type="EC" id="3.2.1.2"/>
    </reaction>
</comment>
<keyword evidence="4" id="KW-0378">Hydrolase</keyword>
<evidence type="ECO:0000313" key="6">
    <source>
        <dbReference type="Proteomes" id="UP000594638"/>
    </source>
</evidence>
<dbReference type="GO" id="GO:0000272">
    <property type="term" value="P:polysaccharide catabolic process"/>
    <property type="evidence" value="ECO:0007669"/>
    <property type="project" value="UniProtKB-KW"/>
</dbReference>
<proteinExistence type="inferred from homology"/>
<keyword evidence="6" id="KW-1185">Reference proteome</keyword>
<dbReference type="PANTHER" id="PTHR31352:SF40">
    <property type="entry name" value="BETA-AMYLASE 6"/>
    <property type="match status" value="1"/>
</dbReference>
<dbReference type="InterPro" id="IPR017853">
    <property type="entry name" value="GH"/>
</dbReference>
<keyword evidence="4" id="KW-0326">Glycosidase</keyword>
<dbReference type="Gramene" id="OE9A085184T1">
    <property type="protein sequence ID" value="OE9A085184C1"/>
    <property type="gene ID" value="OE9A085184"/>
</dbReference>
<dbReference type="InterPro" id="IPR001554">
    <property type="entry name" value="Glyco_hydro_14"/>
</dbReference>
<evidence type="ECO:0000313" key="5">
    <source>
        <dbReference type="EMBL" id="CAA2973980.1"/>
    </source>
</evidence>
<sequence>MASKSGSSNLVNYVPIYVMLQCGGIVRDAVCIPIQIGYLPLEKKFPMFFILTDQMYSDYLKSFRENMSDILEAGANVDIDVGPCPEGEFRYPSYPEPQGCFPRHWRILGAYNDIPEKTGFFRSHMGLTKRGTLNMLICHGNQIVEEANKVFLACKVKLPAKTSRIYWWYRDKGYACKLTLGYYNHTGRDGYQSIERMLSRQYRSLNFTFLETSDNEQPTEAKSGPQQLVQQVEL</sequence>
<gene>
    <name evidence="5" type="ORF">OLEA9_A085184</name>
</gene>
<dbReference type="EC" id="3.2.1.2" evidence="4"/>